<protein>
    <submittedName>
        <fullName evidence="1">Uncharacterized protein</fullName>
    </submittedName>
</protein>
<proteinExistence type="predicted"/>
<organism evidence="1">
    <name type="scientific">Arion vulgaris</name>
    <dbReference type="NCBI Taxonomy" id="1028688"/>
    <lineage>
        <taxon>Eukaryota</taxon>
        <taxon>Metazoa</taxon>
        <taxon>Spiralia</taxon>
        <taxon>Lophotrochozoa</taxon>
        <taxon>Mollusca</taxon>
        <taxon>Gastropoda</taxon>
        <taxon>Heterobranchia</taxon>
        <taxon>Euthyneura</taxon>
        <taxon>Panpulmonata</taxon>
        <taxon>Eupulmonata</taxon>
        <taxon>Stylommatophora</taxon>
        <taxon>Helicina</taxon>
        <taxon>Arionoidea</taxon>
        <taxon>Arionidae</taxon>
        <taxon>Arion</taxon>
    </lineage>
</organism>
<reference evidence="1" key="1">
    <citation type="submission" date="2014-12" db="EMBL/GenBank/DDBJ databases">
        <title>Insight into the proteome of Arion vulgaris.</title>
        <authorList>
            <person name="Aradska J."/>
            <person name="Bulat T."/>
            <person name="Smidak R."/>
            <person name="Sarate P."/>
            <person name="Gangsoo J."/>
            <person name="Sialana F."/>
            <person name="Bilban M."/>
            <person name="Lubec G."/>
        </authorList>
    </citation>
    <scope>NUCLEOTIDE SEQUENCE</scope>
    <source>
        <tissue evidence="1">Skin</tissue>
    </source>
</reference>
<gene>
    <name evidence="1" type="primary">ORF183058</name>
</gene>
<sequence>MIVTESNNKNISLYSKKREVLIISKKADSIKMHYQSKWEEYIHKFKCIATMTALDGIC</sequence>
<dbReference type="AlphaFoldDB" id="A0A0B7BF35"/>
<dbReference type="EMBL" id="HACG01044592">
    <property type="protein sequence ID" value="CEK91457.1"/>
    <property type="molecule type" value="Transcribed_RNA"/>
</dbReference>
<evidence type="ECO:0000313" key="1">
    <source>
        <dbReference type="EMBL" id="CEK91457.1"/>
    </source>
</evidence>
<name>A0A0B7BF35_9EUPU</name>
<accession>A0A0B7BF35</accession>